<accession>A0ACC2PZ75</accession>
<organism evidence="1 2">
    <name type="scientific">Eretmocerus hayati</name>
    <dbReference type="NCBI Taxonomy" id="131215"/>
    <lineage>
        <taxon>Eukaryota</taxon>
        <taxon>Metazoa</taxon>
        <taxon>Ecdysozoa</taxon>
        <taxon>Arthropoda</taxon>
        <taxon>Hexapoda</taxon>
        <taxon>Insecta</taxon>
        <taxon>Pterygota</taxon>
        <taxon>Neoptera</taxon>
        <taxon>Endopterygota</taxon>
        <taxon>Hymenoptera</taxon>
        <taxon>Apocrita</taxon>
        <taxon>Proctotrupomorpha</taxon>
        <taxon>Chalcidoidea</taxon>
        <taxon>Aphelinidae</taxon>
        <taxon>Aphelininae</taxon>
        <taxon>Eretmocerus</taxon>
    </lineage>
</organism>
<evidence type="ECO:0000313" key="1">
    <source>
        <dbReference type="EMBL" id="KAJ8687105.1"/>
    </source>
</evidence>
<name>A0ACC2PZ75_9HYME</name>
<sequence length="670" mass="76855">MDDKSRLGLLLKILIAILCGLLHWKQVSTLFEHDEDFSNQSDIEKEMSFRTEMGMYFSYFKSIADSESFILGISRINHDNISQYPSIIDAQSEYNIAPEIYIGLTYHVMKYIGLTQKSPCWQIRTKSGISTVASCEGIGVPVYFYLEFVWLCSFAVGSTIFLYSSSLSGSITGGIVSFMLYISNYDESTRIKWNSPLLRESFAYPALLFQMYILSELLRMRKTPKSRSIYVDMIILTACCLASWQFSQLVFITQTLSMLLLKWLKRIDKEMYLFYCTVHLAAIVFTTTPTKSILVLKSLHLALLIVTYFSSKLSEYVRRRFESGEMIKFEIILTVVCAKVWGDFFTPGFDNDQILGVFRSKLFGYKNFHSMLSSCSPEMDFFLDDGVVEISIKTFLLPSAILSLFLVLYFWYRNGQIQGFPNCVEPDVAYNFLQLKAIATMSIFVPRLQLFLMPLLCVFAGLASSRRYLNKLKMSALVQVLLVGLLFFLITYKFSLKIGRDRAVEPMNSDREELLQWIKGQTRQDSAFAGTMSVMASVMLSTGRPVVNNPFYDSREMQDRTRKVYEVFGRKTPDEVHDILEGLKVDYLVLDYATCLANEPRKRDCQILEIWDLVDEGKAKNEGKVPVCLALFSGHAHPFRKVFENRSFVILQLNTVQTVEYTPKIISLKS</sequence>
<keyword evidence="2" id="KW-1185">Reference proteome</keyword>
<dbReference type="EMBL" id="CM056741">
    <property type="protein sequence ID" value="KAJ8687105.1"/>
    <property type="molecule type" value="Genomic_DNA"/>
</dbReference>
<reference evidence="1" key="1">
    <citation type="submission" date="2023-04" db="EMBL/GenBank/DDBJ databases">
        <title>A chromosome-level genome assembly of the parasitoid wasp Eretmocerus hayati.</title>
        <authorList>
            <person name="Zhong Y."/>
            <person name="Liu S."/>
            <person name="Liu Y."/>
        </authorList>
    </citation>
    <scope>NUCLEOTIDE SEQUENCE</scope>
    <source>
        <strain evidence="1">ZJU_SS_LIU_2023</strain>
    </source>
</reference>
<gene>
    <name evidence="1" type="ORF">QAD02_022899</name>
</gene>
<dbReference type="Proteomes" id="UP001239111">
    <property type="component" value="Chromosome 1"/>
</dbReference>
<proteinExistence type="predicted"/>
<comment type="caution">
    <text evidence="1">The sequence shown here is derived from an EMBL/GenBank/DDBJ whole genome shotgun (WGS) entry which is preliminary data.</text>
</comment>
<evidence type="ECO:0000313" key="2">
    <source>
        <dbReference type="Proteomes" id="UP001239111"/>
    </source>
</evidence>
<protein>
    <submittedName>
        <fullName evidence="1">Uncharacterized protein</fullName>
    </submittedName>
</protein>